<accession>A0A1G2ITL6</accession>
<feature type="transmembrane region" description="Helical" evidence="1">
    <location>
        <begin position="172"/>
        <end position="193"/>
    </location>
</feature>
<evidence type="ECO:0000313" key="3">
    <source>
        <dbReference type="Proteomes" id="UP000178650"/>
    </source>
</evidence>
<evidence type="ECO:0000256" key="1">
    <source>
        <dbReference type="SAM" id="Phobius"/>
    </source>
</evidence>
<dbReference type="EMBL" id="MHPJ01000025">
    <property type="protein sequence ID" value="OGZ78234.1"/>
    <property type="molecule type" value="Genomic_DNA"/>
</dbReference>
<reference evidence="2 3" key="1">
    <citation type="journal article" date="2016" name="Nat. Commun.">
        <title>Thousands of microbial genomes shed light on interconnected biogeochemical processes in an aquifer system.</title>
        <authorList>
            <person name="Anantharaman K."/>
            <person name="Brown C.T."/>
            <person name="Hug L.A."/>
            <person name="Sharon I."/>
            <person name="Castelle C.J."/>
            <person name="Probst A.J."/>
            <person name="Thomas B.C."/>
            <person name="Singh A."/>
            <person name="Wilkins M.J."/>
            <person name="Karaoz U."/>
            <person name="Brodie E.L."/>
            <person name="Williams K.H."/>
            <person name="Hubbard S.S."/>
            <person name="Banfield J.F."/>
        </authorList>
    </citation>
    <scope>NUCLEOTIDE SEQUENCE [LARGE SCALE GENOMIC DNA]</scope>
</reference>
<evidence type="ECO:0000313" key="2">
    <source>
        <dbReference type="EMBL" id="OGZ78234.1"/>
    </source>
</evidence>
<feature type="transmembrane region" description="Helical" evidence="1">
    <location>
        <begin position="115"/>
        <end position="135"/>
    </location>
</feature>
<dbReference type="Proteomes" id="UP000178650">
    <property type="component" value="Unassembled WGS sequence"/>
</dbReference>
<proteinExistence type="predicted"/>
<feature type="transmembrane region" description="Helical" evidence="1">
    <location>
        <begin position="199"/>
        <end position="217"/>
    </location>
</feature>
<name>A0A1G2ITL6_9BACT</name>
<feature type="transmembrane region" description="Helical" evidence="1">
    <location>
        <begin position="141"/>
        <end position="160"/>
    </location>
</feature>
<keyword evidence="1" id="KW-0812">Transmembrane</keyword>
<gene>
    <name evidence="2" type="ORF">A2358_04180</name>
</gene>
<protein>
    <recommendedName>
        <fullName evidence="4">Glycerophosphoryl diester phosphodiesterase membrane domain-containing protein</fullName>
    </recommendedName>
</protein>
<keyword evidence="1" id="KW-1133">Transmembrane helix</keyword>
<keyword evidence="1" id="KW-0472">Membrane</keyword>
<evidence type="ECO:0008006" key="4">
    <source>
        <dbReference type="Google" id="ProtNLM"/>
    </source>
</evidence>
<organism evidence="2 3">
    <name type="scientific">Candidatus Staskawiczbacteria bacterium RIFOXYB1_FULL_37_44</name>
    <dbReference type="NCBI Taxonomy" id="1802223"/>
    <lineage>
        <taxon>Bacteria</taxon>
        <taxon>Candidatus Staskawicziibacteriota</taxon>
    </lineage>
</organism>
<sequence length="225" mass="25406">MENKLLPVVDLIKKSFDAYYKKVWTLAGLMLFGFLGLLAFFPLGLTGLAISWGPFSRSDFNAGIILVDILLGLAGLFAAIFFGLWARVALFFSIKEQELDFKNSLSVSWPKMWQFFWVSLLVGLAVLGGFILFVIPGIIFSVWFCLAMFVFVAEGLKGTSALKRSRQLVQGYWWPVFGRLALLGILIMLISSIKFFGPIINIFFTAPFAVAFEYYLYEDLRRVKG</sequence>
<feature type="transmembrane region" description="Helical" evidence="1">
    <location>
        <begin position="64"/>
        <end position="94"/>
    </location>
</feature>
<comment type="caution">
    <text evidence="2">The sequence shown here is derived from an EMBL/GenBank/DDBJ whole genome shotgun (WGS) entry which is preliminary data.</text>
</comment>
<feature type="transmembrane region" description="Helical" evidence="1">
    <location>
        <begin position="23"/>
        <end position="52"/>
    </location>
</feature>
<dbReference type="AlphaFoldDB" id="A0A1G2ITL6"/>
<dbReference type="STRING" id="1802223.A2358_04180"/>